<name>A0A0K1JJH5_9MICO</name>
<evidence type="ECO:0000313" key="2">
    <source>
        <dbReference type="EMBL" id="AKU16872.1"/>
    </source>
</evidence>
<dbReference type="PANTHER" id="PTHR43777">
    <property type="entry name" value="MOLYBDENUM COFACTOR CYTIDYLYLTRANSFERASE"/>
    <property type="match status" value="1"/>
</dbReference>
<dbReference type="CDD" id="cd04182">
    <property type="entry name" value="GT_2_like_f"/>
    <property type="match status" value="1"/>
</dbReference>
<dbReference type="AlphaFoldDB" id="A0A0K1JJH5"/>
<protein>
    <submittedName>
        <fullName evidence="2">Molybdopterin-guanine dinucleotide biosynthesis protein MobA</fullName>
    </submittedName>
</protein>
<dbReference type="KEGG" id="lmoi:VV02_15020"/>
<dbReference type="Pfam" id="PF12804">
    <property type="entry name" value="NTP_transf_3"/>
    <property type="match status" value="1"/>
</dbReference>
<evidence type="ECO:0000259" key="1">
    <source>
        <dbReference type="Pfam" id="PF12804"/>
    </source>
</evidence>
<proteinExistence type="predicted"/>
<dbReference type="PANTHER" id="PTHR43777:SF1">
    <property type="entry name" value="MOLYBDENUM COFACTOR CYTIDYLYLTRANSFERASE"/>
    <property type="match status" value="1"/>
</dbReference>
<gene>
    <name evidence="2" type="ORF">VV02_15020</name>
</gene>
<accession>A0A0K1JJH5</accession>
<evidence type="ECO:0000313" key="3">
    <source>
        <dbReference type="Proteomes" id="UP000066480"/>
    </source>
</evidence>
<keyword evidence="3" id="KW-1185">Reference proteome</keyword>
<reference evidence="2 3" key="1">
    <citation type="submission" date="2015-03" db="EMBL/GenBank/DDBJ databases">
        <title>Luteipulveratus halotolerans sp. nov., a novel actinobacterium (Dermacoccaceae) from Sarawak, Malaysia.</title>
        <authorList>
            <person name="Juboi H."/>
            <person name="Basik A."/>
            <person name="Shamsul S.S."/>
            <person name="Arnold P."/>
            <person name="Schmitt E.K."/>
            <person name="Sanglier J.-J."/>
            <person name="Yeo T."/>
        </authorList>
    </citation>
    <scope>NUCLEOTIDE SEQUENCE [LARGE SCALE GENOMIC DNA]</scope>
    <source>
        <strain evidence="2 3">MN07-A0370</strain>
    </source>
</reference>
<dbReference type="InterPro" id="IPR025877">
    <property type="entry name" value="MobA-like_NTP_Trfase"/>
</dbReference>
<organism evidence="2 3">
    <name type="scientific">Luteipulveratus mongoliensis</name>
    <dbReference type="NCBI Taxonomy" id="571913"/>
    <lineage>
        <taxon>Bacteria</taxon>
        <taxon>Bacillati</taxon>
        <taxon>Actinomycetota</taxon>
        <taxon>Actinomycetes</taxon>
        <taxon>Micrococcales</taxon>
        <taxon>Dermacoccaceae</taxon>
        <taxon>Luteipulveratus</taxon>
    </lineage>
</organism>
<feature type="domain" description="MobA-like NTP transferase" evidence="1">
    <location>
        <begin position="7"/>
        <end position="167"/>
    </location>
</feature>
<dbReference type="SUPFAM" id="SSF53448">
    <property type="entry name" value="Nucleotide-diphospho-sugar transferases"/>
    <property type="match status" value="1"/>
</dbReference>
<dbReference type="EMBL" id="CP011112">
    <property type="protein sequence ID" value="AKU16872.1"/>
    <property type="molecule type" value="Genomic_DNA"/>
</dbReference>
<dbReference type="Gene3D" id="3.90.550.10">
    <property type="entry name" value="Spore Coat Polysaccharide Biosynthesis Protein SpsA, Chain A"/>
    <property type="match status" value="1"/>
</dbReference>
<dbReference type="PATRIC" id="fig|571913.6.peg.3047"/>
<dbReference type="Proteomes" id="UP000066480">
    <property type="component" value="Chromosome"/>
</dbReference>
<dbReference type="STRING" id="571913.VV02_15020"/>
<sequence length="192" mass="19784">MTAMTAGILLAAGAGRRFGGPKALVEIDGEPMVLRALRALREGTVDPVLVVVGAHAAEVSALLAGATAVVINPDWDEGMSSSLRAGLNAVERLDPRPDAVLLHLVDLPWVGAEAVRRLSAVAGPEVIARAAYDGVPGHPVVIGREHWAAVAAGATGDKGARSWLAGRSDVLLVECGDIARGQDVDTPADLER</sequence>
<dbReference type="GO" id="GO:0016779">
    <property type="term" value="F:nucleotidyltransferase activity"/>
    <property type="evidence" value="ECO:0007669"/>
    <property type="project" value="UniProtKB-ARBA"/>
</dbReference>
<dbReference type="OrthoDB" id="4427994at2"/>
<dbReference type="InterPro" id="IPR029044">
    <property type="entry name" value="Nucleotide-diphossugar_trans"/>
</dbReference>